<feature type="signal peptide" evidence="1">
    <location>
        <begin position="1"/>
        <end position="22"/>
    </location>
</feature>
<evidence type="ECO:0000259" key="2">
    <source>
        <dbReference type="Pfam" id="PF07589"/>
    </source>
</evidence>
<evidence type="ECO:0000313" key="3">
    <source>
        <dbReference type="EMBL" id="UXH78513.1"/>
    </source>
</evidence>
<dbReference type="InterPro" id="IPR013424">
    <property type="entry name" value="Ice-binding_C"/>
</dbReference>
<reference evidence="3" key="1">
    <citation type="submission" date="2022-10" db="EMBL/GenBank/DDBJ databases">
        <title>Characterization and whole genome sequencing of a new Roseateles species, isolated from fresh water.</title>
        <authorList>
            <person name="Guliayeva D.Y."/>
            <person name="Akhremchuk A.E."/>
            <person name="Sikolenko M.A."/>
            <person name="Valentovich L.N."/>
            <person name="Sidarenka A.V."/>
        </authorList>
    </citation>
    <scope>NUCLEOTIDE SEQUENCE</scope>
    <source>
        <strain evidence="3">BIM B-1768</strain>
    </source>
</reference>
<dbReference type="EMBL" id="CP104562">
    <property type="protein sequence ID" value="UXH78513.1"/>
    <property type="molecule type" value="Genomic_DNA"/>
</dbReference>
<dbReference type="RefSeq" id="WP_261758324.1">
    <property type="nucleotide sequence ID" value="NZ_CP104562.2"/>
</dbReference>
<sequence>MKLLARTSIAAAALLISGVAAAGTIAGLVNTGAGLAAGSTDTHYTYSVSGGDYTGLSGSGVVSNSNVDPFPSWLANTASSSWLIPTADQSINYSSSESSTFTWSLNFDLTGYDLSSASITGRWASDNSGVLLLNGTVISTILGNGYNTWTNFSGINSALTTGKNTLSFVVTDDASATYNYTGLRVEFASATANLGTPLVTPAVPEPESYAMMLAGLAALGFLARRRRD</sequence>
<evidence type="ECO:0000313" key="4">
    <source>
        <dbReference type="Proteomes" id="UP001064933"/>
    </source>
</evidence>
<keyword evidence="1" id="KW-0732">Signal</keyword>
<dbReference type="NCBIfam" id="TIGR02595">
    <property type="entry name" value="PEP_CTERM"/>
    <property type="match status" value="1"/>
</dbReference>
<dbReference type="Pfam" id="PF07589">
    <property type="entry name" value="PEP-CTERM"/>
    <property type="match status" value="1"/>
</dbReference>
<evidence type="ECO:0000256" key="1">
    <source>
        <dbReference type="SAM" id="SignalP"/>
    </source>
</evidence>
<dbReference type="Proteomes" id="UP001064933">
    <property type="component" value="Chromosome"/>
</dbReference>
<proteinExistence type="predicted"/>
<feature type="chain" id="PRO_5047351381" evidence="1">
    <location>
        <begin position="23"/>
        <end position="228"/>
    </location>
</feature>
<accession>A0ABY6B4P2</accession>
<organism evidence="3 4">
    <name type="scientific">Roseateles amylovorans</name>
    <dbReference type="NCBI Taxonomy" id="2978473"/>
    <lineage>
        <taxon>Bacteria</taxon>
        <taxon>Pseudomonadati</taxon>
        <taxon>Pseudomonadota</taxon>
        <taxon>Betaproteobacteria</taxon>
        <taxon>Burkholderiales</taxon>
        <taxon>Sphaerotilaceae</taxon>
        <taxon>Roseateles</taxon>
    </lineage>
</organism>
<gene>
    <name evidence="3" type="ORF">N4261_00815</name>
</gene>
<keyword evidence="4" id="KW-1185">Reference proteome</keyword>
<name>A0ABY6B4P2_9BURK</name>
<feature type="domain" description="Ice-binding protein C-terminal" evidence="2">
    <location>
        <begin position="202"/>
        <end position="226"/>
    </location>
</feature>
<protein>
    <submittedName>
        <fullName evidence="3">PEP-CTERM sorting domain-containing protein</fullName>
    </submittedName>
</protein>